<dbReference type="Proteomes" id="UP000191285">
    <property type="component" value="Unassembled WGS sequence"/>
</dbReference>
<keyword evidence="7" id="KW-1185">Reference proteome</keyword>
<dbReference type="AlphaFoldDB" id="A0A1V6SJM7"/>
<gene>
    <name evidence="6" type="ORF">PENSTE_c038G05558</name>
</gene>
<dbReference type="EMBL" id="MLKD01000038">
    <property type="protein sequence ID" value="OQE14118.1"/>
    <property type="molecule type" value="Genomic_DNA"/>
</dbReference>
<dbReference type="OrthoDB" id="37659at2759"/>
<keyword evidence="2" id="KW-0521">NADP</keyword>
<dbReference type="CDD" id="cd05323">
    <property type="entry name" value="ADH_SDR_c_like"/>
    <property type="match status" value="1"/>
</dbReference>
<dbReference type="Gene3D" id="3.40.50.720">
    <property type="entry name" value="NAD(P)-binding Rossmann-like Domain"/>
    <property type="match status" value="1"/>
</dbReference>
<dbReference type="Pfam" id="PF00106">
    <property type="entry name" value="adh_short"/>
    <property type="match status" value="1"/>
</dbReference>
<evidence type="ECO:0000256" key="1">
    <source>
        <dbReference type="ARBA" id="ARBA00006484"/>
    </source>
</evidence>
<comment type="similarity">
    <text evidence="1 4">Belongs to the short-chain dehydrogenases/reductases (SDR) family.</text>
</comment>
<evidence type="ECO:0000313" key="7">
    <source>
        <dbReference type="Proteomes" id="UP000191285"/>
    </source>
</evidence>
<evidence type="ECO:0000256" key="5">
    <source>
        <dbReference type="SAM" id="MobiDB-lite"/>
    </source>
</evidence>
<dbReference type="PANTHER" id="PTHR44229:SF4">
    <property type="entry name" value="15-HYDROXYPROSTAGLANDIN DEHYDROGENASE [NAD(+)]"/>
    <property type="match status" value="1"/>
</dbReference>
<sequence>MSRCSVIITGGASGIGLSITKHFLQPDTHTTVLDINPETGAKAIEELRAEVPSADISFEQCDVSSWESQEAAFSRVYERQGRIDVVFANAGITEKGGLLPENNADPSERPRKPNLATLNVNLVGVTYSVQLAIHYMSKNMGSASNGLIVCTASNAGVYPFPMAPMYAASKHGVVGLVRSLARPLLPLKIRINALAPAVVETNIASNLELFKTMVITPMSTVTAAVSQFLEDDRLTGKIAEIHGEQVTLAEPQPYVDSDTEKNIENFWTLRVKIAACKEAKPWKPEDALVQHSEVRKQHNTHIGAKDKDPCATTLENGS</sequence>
<dbReference type="STRING" id="303698.A0A1V6SJM7"/>
<dbReference type="PRINTS" id="PR00081">
    <property type="entry name" value="GDHRDH"/>
</dbReference>
<dbReference type="InterPro" id="IPR020904">
    <property type="entry name" value="Sc_DH/Rdtase_CS"/>
</dbReference>
<name>A0A1V6SJM7_9EURO</name>
<dbReference type="InterPro" id="IPR036291">
    <property type="entry name" value="NAD(P)-bd_dom_sf"/>
</dbReference>
<evidence type="ECO:0000256" key="2">
    <source>
        <dbReference type="ARBA" id="ARBA00022857"/>
    </source>
</evidence>
<keyword evidence="3" id="KW-0560">Oxidoreductase</keyword>
<feature type="region of interest" description="Disordered" evidence="5">
    <location>
        <begin position="295"/>
        <end position="318"/>
    </location>
</feature>
<dbReference type="GO" id="GO:0005737">
    <property type="term" value="C:cytoplasm"/>
    <property type="evidence" value="ECO:0007669"/>
    <property type="project" value="TreeGrafter"/>
</dbReference>
<dbReference type="SUPFAM" id="SSF51735">
    <property type="entry name" value="NAD(P)-binding Rossmann-fold domains"/>
    <property type="match status" value="1"/>
</dbReference>
<dbReference type="InterPro" id="IPR002347">
    <property type="entry name" value="SDR_fam"/>
</dbReference>
<dbReference type="PRINTS" id="PR00080">
    <property type="entry name" value="SDRFAMILY"/>
</dbReference>
<evidence type="ECO:0000256" key="4">
    <source>
        <dbReference type="RuleBase" id="RU000363"/>
    </source>
</evidence>
<proteinExistence type="inferred from homology"/>
<evidence type="ECO:0000256" key="3">
    <source>
        <dbReference type="ARBA" id="ARBA00023002"/>
    </source>
</evidence>
<accession>A0A1V6SJM7</accession>
<evidence type="ECO:0000313" key="6">
    <source>
        <dbReference type="EMBL" id="OQE14118.1"/>
    </source>
</evidence>
<organism evidence="6 7">
    <name type="scientific">Penicillium steckii</name>
    <dbReference type="NCBI Taxonomy" id="303698"/>
    <lineage>
        <taxon>Eukaryota</taxon>
        <taxon>Fungi</taxon>
        <taxon>Dikarya</taxon>
        <taxon>Ascomycota</taxon>
        <taxon>Pezizomycotina</taxon>
        <taxon>Eurotiomycetes</taxon>
        <taxon>Eurotiomycetidae</taxon>
        <taxon>Eurotiales</taxon>
        <taxon>Aspergillaceae</taxon>
        <taxon>Penicillium</taxon>
    </lineage>
</organism>
<dbReference type="PROSITE" id="PS00061">
    <property type="entry name" value="ADH_SHORT"/>
    <property type="match status" value="1"/>
</dbReference>
<reference evidence="7" key="1">
    <citation type="journal article" date="2017" name="Nat. Microbiol.">
        <title>Global analysis of biosynthetic gene clusters reveals vast potential of secondary metabolite production in Penicillium species.</title>
        <authorList>
            <person name="Nielsen J.C."/>
            <person name="Grijseels S."/>
            <person name="Prigent S."/>
            <person name="Ji B."/>
            <person name="Dainat J."/>
            <person name="Nielsen K.F."/>
            <person name="Frisvad J.C."/>
            <person name="Workman M."/>
            <person name="Nielsen J."/>
        </authorList>
    </citation>
    <scope>NUCLEOTIDE SEQUENCE [LARGE SCALE GENOMIC DNA]</scope>
    <source>
        <strain evidence="7">IBT 24891</strain>
    </source>
</reference>
<protein>
    <submittedName>
        <fullName evidence="6">Uncharacterized protein</fullName>
    </submittedName>
</protein>
<dbReference type="PANTHER" id="PTHR44229">
    <property type="entry name" value="15-HYDROXYPROSTAGLANDIN DEHYDROGENASE [NAD(+)]"/>
    <property type="match status" value="1"/>
</dbReference>
<comment type="caution">
    <text evidence="6">The sequence shown here is derived from an EMBL/GenBank/DDBJ whole genome shotgun (WGS) entry which is preliminary data.</text>
</comment>
<dbReference type="GO" id="GO:0016616">
    <property type="term" value="F:oxidoreductase activity, acting on the CH-OH group of donors, NAD or NADP as acceptor"/>
    <property type="evidence" value="ECO:0007669"/>
    <property type="project" value="TreeGrafter"/>
</dbReference>